<accession>A0AAI9X4Y0</accession>
<evidence type="ECO:0000313" key="2">
    <source>
        <dbReference type="EMBL" id="KAJ9484035.1"/>
    </source>
</evidence>
<dbReference type="SUPFAM" id="SSF56112">
    <property type="entry name" value="Protein kinase-like (PK-like)"/>
    <property type="match status" value="1"/>
</dbReference>
<reference evidence="2" key="2">
    <citation type="journal article" date="2016" name="Fungal Biol.">
        <title>Ochratoxin A production by Penicillium thymicola.</title>
        <authorList>
            <person name="Nguyen H.D.T."/>
            <person name="McMullin D.R."/>
            <person name="Ponomareva E."/>
            <person name="Riley R."/>
            <person name="Pomraning K.R."/>
            <person name="Baker S.E."/>
            <person name="Seifert K.A."/>
        </authorList>
    </citation>
    <scope>NUCLEOTIDE SEQUENCE</scope>
    <source>
        <strain evidence="2">DAOM 180753</strain>
    </source>
</reference>
<dbReference type="AlphaFoldDB" id="A0AAI9X4Y0"/>
<gene>
    <name evidence="2" type="ORF">VN97_g9347</name>
</gene>
<comment type="caution">
    <text evidence="2">The sequence shown here is derived from an EMBL/GenBank/DDBJ whole genome shotgun (WGS) entry which is preliminary data.</text>
</comment>
<name>A0AAI9X4Y0_PENTH</name>
<dbReference type="InterPro" id="IPR011009">
    <property type="entry name" value="Kinase-like_dom_sf"/>
</dbReference>
<protein>
    <recommendedName>
        <fullName evidence="4">Protein kinase domain-containing protein</fullName>
    </recommendedName>
</protein>
<evidence type="ECO:0008006" key="4">
    <source>
        <dbReference type="Google" id="ProtNLM"/>
    </source>
</evidence>
<dbReference type="Gene3D" id="1.10.510.10">
    <property type="entry name" value="Transferase(Phosphotransferase) domain 1"/>
    <property type="match status" value="1"/>
</dbReference>
<feature type="compositionally biased region" description="Basic residues" evidence="1">
    <location>
        <begin position="99"/>
        <end position="122"/>
    </location>
</feature>
<evidence type="ECO:0000256" key="1">
    <source>
        <dbReference type="SAM" id="MobiDB-lite"/>
    </source>
</evidence>
<proteinExistence type="predicted"/>
<keyword evidence="3" id="KW-1185">Reference proteome</keyword>
<organism evidence="2 3">
    <name type="scientific">Penicillium thymicola</name>
    <dbReference type="NCBI Taxonomy" id="293382"/>
    <lineage>
        <taxon>Eukaryota</taxon>
        <taxon>Fungi</taxon>
        <taxon>Dikarya</taxon>
        <taxon>Ascomycota</taxon>
        <taxon>Pezizomycotina</taxon>
        <taxon>Eurotiomycetes</taxon>
        <taxon>Eurotiomycetidae</taxon>
        <taxon>Eurotiales</taxon>
        <taxon>Aspergillaceae</taxon>
        <taxon>Penicillium</taxon>
    </lineage>
</organism>
<evidence type="ECO:0000313" key="3">
    <source>
        <dbReference type="Proteomes" id="UP001227192"/>
    </source>
</evidence>
<feature type="compositionally biased region" description="Polar residues" evidence="1">
    <location>
        <begin position="134"/>
        <end position="143"/>
    </location>
</feature>
<dbReference type="EMBL" id="LACB01000374">
    <property type="protein sequence ID" value="KAJ9484035.1"/>
    <property type="molecule type" value="Genomic_DNA"/>
</dbReference>
<reference evidence="2" key="1">
    <citation type="submission" date="2015-06" db="EMBL/GenBank/DDBJ databases">
        <authorList>
            <person name="Nguyen H."/>
        </authorList>
    </citation>
    <scope>NUCLEOTIDE SEQUENCE</scope>
    <source>
        <strain evidence="2">DAOM 180753</strain>
    </source>
</reference>
<dbReference type="Proteomes" id="UP001227192">
    <property type="component" value="Unassembled WGS sequence"/>
</dbReference>
<sequence>MEIFRESEKFETVGGKLTFGWNNFVIRQDSVVYYGTSGREQVDDSLRENWISEGIKHIHSLGLVHNDINPSTIMLAEHGIPIMIELFIAKYSRSLAHKKKKKKRMSMLRNQKRERMAKKRGHLCPEGQMGMADPSNQMQMNKR</sequence>
<feature type="region of interest" description="Disordered" evidence="1">
    <location>
        <begin position="99"/>
        <end position="143"/>
    </location>
</feature>